<dbReference type="Pfam" id="PF03161">
    <property type="entry name" value="LAGLIDADG_2"/>
    <property type="match status" value="1"/>
</dbReference>
<gene>
    <name evidence="2" type="primary">orf230</name>
</gene>
<name>A0A1B2RYR7_9CHLO</name>
<dbReference type="InterPro" id="IPR027434">
    <property type="entry name" value="Homing_endonucl"/>
</dbReference>
<evidence type="ECO:0000259" key="1">
    <source>
        <dbReference type="Pfam" id="PF03161"/>
    </source>
</evidence>
<dbReference type="AlphaFoldDB" id="A0A1B2RYR7"/>
<geneLocation type="chloroplast" evidence="2"/>
<feature type="domain" description="Homing endonuclease LAGLIDADG" evidence="1">
    <location>
        <begin position="29"/>
        <end position="208"/>
    </location>
</feature>
<proteinExistence type="predicted"/>
<keyword evidence="2" id="KW-0934">Plastid</keyword>
<dbReference type="GO" id="GO:0004519">
    <property type="term" value="F:endonuclease activity"/>
    <property type="evidence" value="ECO:0007669"/>
    <property type="project" value="UniProtKB-KW"/>
</dbReference>
<keyword evidence="2" id="KW-0540">Nuclease</keyword>
<organism evidence="2">
    <name type="scientific">Rhexinema sarcinoideum</name>
    <dbReference type="NCBI Taxonomy" id="43261"/>
    <lineage>
        <taxon>Eukaryota</taxon>
        <taxon>Viridiplantae</taxon>
        <taxon>Chlorophyta</taxon>
        <taxon>core chlorophytes</taxon>
        <taxon>Ulvophyceae</taxon>
        <taxon>OUU clade</taxon>
        <taxon>Ulotrichales</taxon>
        <taxon>Helicodictyaceae</taxon>
        <taxon>Rhexinema</taxon>
    </lineage>
</organism>
<sequence>MIRKSKAKSSFKYQKGWKNLEVKISKELRDIIHGYVMSDGYIRNGILTVDQAFKQKLFVEWLYFKFQPIRTQKAIQECSRVHPQTQKTSRSLRFWTQALLHGFHNMWYEPYVNSSGVTKFRKKLPKSLPCFFNSTFITLWYAGDGTKTRGFVGAKFEVTALTVEERLLLKDLFLKKYGISVQILTAGISKKGKVQWVLKISAQDYPKFRSLITQMDLIPKIFPYKLHKKV</sequence>
<accession>A0A1B2RYR7</accession>
<dbReference type="EMBL" id="KX306821">
    <property type="protein sequence ID" value="AOC61468.1"/>
    <property type="molecule type" value="Genomic_DNA"/>
</dbReference>
<dbReference type="InterPro" id="IPR004860">
    <property type="entry name" value="LAGLIDADG_dom"/>
</dbReference>
<evidence type="ECO:0000313" key="2">
    <source>
        <dbReference type="EMBL" id="AOC61468.1"/>
    </source>
</evidence>
<dbReference type="Gene3D" id="3.10.28.10">
    <property type="entry name" value="Homing endonucleases"/>
    <property type="match status" value="2"/>
</dbReference>
<keyword evidence="2" id="KW-0150">Chloroplast</keyword>
<dbReference type="SUPFAM" id="SSF55608">
    <property type="entry name" value="Homing endonucleases"/>
    <property type="match status" value="1"/>
</dbReference>
<keyword evidence="2" id="KW-0255">Endonuclease</keyword>
<protein>
    <submittedName>
        <fullName evidence="2">Putative LAGLIDADG homing endonuclease</fullName>
    </submittedName>
</protein>
<reference evidence="2" key="1">
    <citation type="journal article" date="2016" name="Genome Biol. Evol.">
        <title>Mitochondrion-to-Chloroplast DNA Transfers and Intragenomic Proliferation of Chloroplast Group II Introns in Gloeotilopsis Green Algae (Ulotrichales, Ulvophyceae).</title>
        <authorList>
            <person name="Turmel M."/>
            <person name="Otis C."/>
            <person name="Lemieux C."/>
        </authorList>
    </citation>
    <scope>NUCLEOTIDE SEQUENCE</scope>
</reference>
<keyword evidence="2" id="KW-0378">Hydrolase</keyword>